<keyword evidence="17" id="KW-1185">Reference proteome</keyword>
<keyword evidence="12" id="KW-0472">Membrane</keyword>
<evidence type="ECO:0000256" key="4">
    <source>
        <dbReference type="ARBA" id="ARBA00022679"/>
    </source>
</evidence>
<dbReference type="SMART" id="SM00091">
    <property type="entry name" value="PAS"/>
    <property type="match status" value="2"/>
</dbReference>
<keyword evidence="5" id="KW-0547">Nucleotide-binding</keyword>
<dbReference type="SUPFAM" id="SSF47384">
    <property type="entry name" value="Homodimeric domain of signal transducing histidine kinase"/>
    <property type="match status" value="1"/>
</dbReference>
<dbReference type="InterPro" id="IPR000014">
    <property type="entry name" value="PAS"/>
</dbReference>
<evidence type="ECO:0000259" key="13">
    <source>
        <dbReference type="PROSITE" id="PS50109"/>
    </source>
</evidence>
<keyword evidence="3 11" id="KW-0597">Phosphoprotein</keyword>
<dbReference type="SMART" id="SM00388">
    <property type="entry name" value="HisKA"/>
    <property type="match status" value="1"/>
</dbReference>
<evidence type="ECO:0000256" key="2">
    <source>
        <dbReference type="ARBA" id="ARBA00012438"/>
    </source>
</evidence>
<evidence type="ECO:0000256" key="8">
    <source>
        <dbReference type="ARBA" id="ARBA00023012"/>
    </source>
</evidence>
<dbReference type="GO" id="GO:0005524">
    <property type="term" value="F:ATP binding"/>
    <property type="evidence" value="ECO:0007669"/>
    <property type="project" value="UniProtKB-KW"/>
</dbReference>
<keyword evidence="7" id="KW-0067">ATP-binding</keyword>
<reference evidence="17" key="1">
    <citation type="submission" date="2015-09" db="EMBL/GenBank/DDBJ databases">
        <title>Complete sequence of Algoriphagus sp. M8-2.</title>
        <authorList>
            <person name="Shintani M."/>
        </authorList>
    </citation>
    <scope>NUCLEOTIDE SEQUENCE [LARGE SCALE GENOMIC DNA]</scope>
    <source>
        <strain evidence="17">M8-2</strain>
    </source>
</reference>
<dbReference type="Pfam" id="PF00072">
    <property type="entry name" value="Response_reg"/>
    <property type="match status" value="1"/>
</dbReference>
<dbReference type="CDD" id="cd00082">
    <property type="entry name" value="HisKA"/>
    <property type="match status" value="1"/>
</dbReference>
<dbReference type="CDD" id="cd17546">
    <property type="entry name" value="REC_hyHK_CKI1_RcsC-like"/>
    <property type="match status" value="1"/>
</dbReference>
<name>A0A142EQC8_9BACT</name>
<dbReference type="NCBIfam" id="TIGR00229">
    <property type="entry name" value="sensory_box"/>
    <property type="match status" value="1"/>
</dbReference>
<dbReference type="CDD" id="cd00130">
    <property type="entry name" value="PAS"/>
    <property type="match status" value="2"/>
</dbReference>
<dbReference type="Gene3D" id="3.40.50.2300">
    <property type="match status" value="1"/>
</dbReference>
<keyword evidence="12" id="KW-1133">Transmembrane helix</keyword>
<evidence type="ECO:0000313" key="16">
    <source>
        <dbReference type="EMBL" id="AMQ57333.1"/>
    </source>
</evidence>
<gene>
    <name evidence="16" type="ORF">AO498_12875</name>
</gene>
<dbReference type="InterPro" id="IPR001789">
    <property type="entry name" value="Sig_transdc_resp-reg_receiver"/>
</dbReference>
<dbReference type="GO" id="GO:0000155">
    <property type="term" value="F:phosphorelay sensor kinase activity"/>
    <property type="evidence" value="ECO:0007669"/>
    <property type="project" value="InterPro"/>
</dbReference>
<sequence>MMAKKSTRPNLKLLTSLGIGLVVSVLGLGISFFFAIYRAQIDSRQEFLTQQTALASRGLEVELERFQTEVQSYFSYLNSLKTNQEGFDQSLNQSSRRLFNMFPQLIDTLWVKVGEETVSFSMTPRNDFIAETSSINFREDLRPDQYFIAEEKSEVQLIFSLNIQVFTKEFVSNFYLNPGGKKFLISHAELQDLNPGGVGTIELDESDFQRIVNDVEIGLKGTYQVSWKELNGPQVQGVLVQYPLSFDLVRGRSSLIFLIPTESLTSGIYSTYIFFFVGIVILLGLTVVFFLVSLFNNINSKKEIESNLQKISGLFDQQNLLLKELRGFVFFIDSAFKVSHVSEEFESITGLSIDQFIQTFSSKSHQSSLSQIKGKMEAAIKDQKQHVNLEFDFEKNQALKIRLRVFVKLMYLEGRLQGALGIATDITSQYLSQQKILANEVSLRNLIKSIPDSIIIYSNDGEILDLSLQGPDESRDMIRLSLGKNLQELVDIDQGKELWENFQKARKTGKIQTSTVFWKNNSGSPRHFEVRFFPLDENQMMSISKDITSQKIWEKGLVEAMEAADQASRAKSQFLANMSHEIRTPMNGLLGIIDLLENTPMNPIQKQYVDIIKNSGSSLLAIIRDILDYSKIESGSVEIQNELFNPSLELQSQVEILHALAKKKDIEVKVNASKETSELFVQSDRDKINQIILNLLSNAIKFTPDHGKVEAILEVEGIEDEMCQLIYRIKDSGIGIASENIEKLTEPFFQVESSNSRSFQGTGLGLAIAKRMVDLMGGEFEIQSEVGKGSVFSFSIWVKKEVAPKESIEKKKITWKEMKEMGTIFPLKILLVEDNELNLQLMRMMFEQLGFQFDVAKNGLEALEMVDAKSYDVVLMDVQMPLMNGLEATKKIRENPKNKNLVIIGLSANVFEDDQLRARAAGMDDYITKPIRLVIIAEKLEFYYLKLREEGNISA</sequence>
<evidence type="ECO:0000256" key="1">
    <source>
        <dbReference type="ARBA" id="ARBA00000085"/>
    </source>
</evidence>
<evidence type="ECO:0000256" key="11">
    <source>
        <dbReference type="PROSITE-ProRule" id="PRU00169"/>
    </source>
</evidence>
<dbReference type="STRING" id="1727163.AO498_12875"/>
<dbReference type="KEGG" id="alm:AO498_12875"/>
<organism evidence="16 17">
    <name type="scientific">Algoriphagus sanaruensis</name>
    <dbReference type="NCBI Taxonomy" id="1727163"/>
    <lineage>
        <taxon>Bacteria</taxon>
        <taxon>Pseudomonadati</taxon>
        <taxon>Bacteroidota</taxon>
        <taxon>Cytophagia</taxon>
        <taxon>Cytophagales</taxon>
        <taxon>Cyclobacteriaceae</taxon>
        <taxon>Algoriphagus</taxon>
    </lineage>
</organism>
<feature type="transmembrane region" description="Helical" evidence="12">
    <location>
        <begin position="12"/>
        <end position="37"/>
    </location>
</feature>
<feature type="domain" description="Response regulatory" evidence="14">
    <location>
        <begin position="828"/>
        <end position="944"/>
    </location>
</feature>
<dbReference type="PATRIC" id="fig|1727163.4.peg.2689"/>
<comment type="catalytic activity">
    <reaction evidence="1">
        <text>ATP + protein L-histidine = ADP + protein N-phospho-L-histidine.</text>
        <dbReference type="EC" id="2.7.13.3"/>
    </reaction>
</comment>
<dbReference type="PROSITE" id="PS50109">
    <property type="entry name" value="HIS_KIN"/>
    <property type="match status" value="1"/>
</dbReference>
<dbReference type="Pfam" id="PF02518">
    <property type="entry name" value="HATPase_c"/>
    <property type="match status" value="1"/>
</dbReference>
<dbReference type="InterPro" id="IPR036097">
    <property type="entry name" value="HisK_dim/P_sf"/>
</dbReference>
<evidence type="ECO:0000256" key="9">
    <source>
        <dbReference type="ARBA" id="ARBA00064003"/>
    </source>
</evidence>
<keyword evidence="6" id="KW-0418">Kinase</keyword>
<dbReference type="Gene3D" id="3.30.450.20">
    <property type="entry name" value="PAS domain"/>
    <property type="match status" value="2"/>
</dbReference>
<dbReference type="SMART" id="SM00387">
    <property type="entry name" value="HATPase_c"/>
    <property type="match status" value="1"/>
</dbReference>
<accession>A0A142EQC8</accession>
<evidence type="ECO:0000256" key="10">
    <source>
        <dbReference type="ARBA" id="ARBA00068150"/>
    </source>
</evidence>
<dbReference type="SMART" id="SM00448">
    <property type="entry name" value="REC"/>
    <property type="match status" value="1"/>
</dbReference>
<dbReference type="EMBL" id="CP012836">
    <property type="protein sequence ID" value="AMQ57333.1"/>
    <property type="molecule type" value="Genomic_DNA"/>
</dbReference>
<dbReference type="PROSITE" id="PS50112">
    <property type="entry name" value="PAS"/>
    <property type="match status" value="1"/>
</dbReference>
<keyword evidence="4" id="KW-0808">Transferase</keyword>
<protein>
    <recommendedName>
        <fullName evidence="10">Sensory/regulatory protein RpfC</fullName>
        <ecNumber evidence="2">2.7.13.3</ecNumber>
    </recommendedName>
</protein>
<dbReference type="FunFam" id="3.30.565.10:FF:000010">
    <property type="entry name" value="Sensor histidine kinase RcsC"/>
    <property type="match status" value="1"/>
</dbReference>
<dbReference type="FunFam" id="1.10.287.130:FF:000002">
    <property type="entry name" value="Two-component osmosensing histidine kinase"/>
    <property type="match status" value="1"/>
</dbReference>
<dbReference type="InterPro" id="IPR035965">
    <property type="entry name" value="PAS-like_dom_sf"/>
</dbReference>
<dbReference type="InterPro" id="IPR004358">
    <property type="entry name" value="Sig_transdc_His_kin-like_C"/>
</dbReference>
<keyword evidence="8" id="KW-0902">Two-component regulatory system</keyword>
<dbReference type="OrthoDB" id="9811889at2"/>
<evidence type="ECO:0000256" key="3">
    <source>
        <dbReference type="ARBA" id="ARBA00022553"/>
    </source>
</evidence>
<feature type="modified residue" description="4-aspartylphosphate" evidence="11">
    <location>
        <position position="877"/>
    </location>
</feature>
<dbReference type="Gene3D" id="1.10.287.130">
    <property type="match status" value="1"/>
</dbReference>
<dbReference type="InterPro" id="IPR003661">
    <property type="entry name" value="HisK_dim/P_dom"/>
</dbReference>
<dbReference type="Pfam" id="PF00512">
    <property type="entry name" value="HisKA"/>
    <property type="match status" value="1"/>
</dbReference>
<feature type="domain" description="Histidine kinase" evidence="13">
    <location>
        <begin position="577"/>
        <end position="800"/>
    </location>
</feature>
<evidence type="ECO:0000256" key="12">
    <source>
        <dbReference type="SAM" id="Phobius"/>
    </source>
</evidence>
<dbReference type="SUPFAM" id="SSF52172">
    <property type="entry name" value="CheY-like"/>
    <property type="match status" value="1"/>
</dbReference>
<dbReference type="InterPro" id="IPR011006">
    <property type="entry name" value="CheY-like_superfamily"/>
</dbReference>
<evidence type="ECO:0000256" key="5">
    <source>
        <dbReference type="ARBA" id="ARBA00022741"/>
    </source>
</evidence>
<dbReference type="Pfam" id="PF13426">
    <property type="entry name" value="PAS_9"/>
    <property type="match status" value="2"/>
</dbReference>
<dbReference type="PRINTS" id="PR00344">
    <property type="entry name" value="BCTRLSENSOR"/>
</dbReference>
<evidence type="ECO:0000259" key="14">
    <source>
        <dbReference type="PROSITE" id="PS50110"/>
    </source>
</evidence>
<dbReference type="SUPFAM" id="SSF55785">
    <property type="entry name" value="PYP-like sensor domain (PAS domain)"/>
    <property type="match status" value="2"/>
</dbReference>
<dbReference type="InterPro" id="IPR003594">
    <property type="entry name" value="HATPase_dom"/>
</dbReference>
<dbReference type="Proteomes" id="UP000073816">
    <property type="component" value="Chromosome"/>
</dbReference>
<dbReference type="CDD" id="cd16922">
    <property type="entry name" value="HATPase_EvgS-ArcB-TorS-like"/>
    <property type="match status" value="1"/>
</dbReference>
<comment type="subunit">
    <text evidence="9">At low DSF concentrations, interacts with RpfF.</text>
</comment>
<dbReference type="Gene3D" id="3.30.565.10">
    <property type="entry name" value="Histidine kinase-like ATPase, C-terminal domain"/>
    <property type="match status" value="1"/>
</dbReference>
<feature type="transmembrane region" description="Helical" evidence="12">
    <location>
        <begin position="272"/>
        <end position="295"/>
    </location>
</feature>
<dbReference type="InterPro" id="IPR036890">
    <property type="entry name" value="HATPase_C_sf"/>
</dbReference>
<proteinExistence type="predicted"/>
<reference evidence="16 17" key="2">
    <citation type="journal article" date="2016" name="Genome Announc.">
        <title>Complete Genome Sequence of Algoriphagus sp. Strain M8-2, Isolated from a Brackish Lake.</title>
        <authorList>
            <person name="Muraguchi Y."/>
            <person name="Kushimoto K."/>
            <person name="Ohtsubo Y."/>
            <person name="Suzuki T."/>
            <person name="Dohra H."/>
            <person name="Kimbara K."/>
            <person name="Shintani M."/>
        </authorList>
    </citation>
    <scope>NUCLEOTIDE SEQUENCE [LARGE SCALE GENOMIC DNA]</scope>
    <source>
        <strain evidence="16 17">M8-2</strain>
    </source>
</reference>
<dbReference type="PANTHER" id="PTHR45339:SF1">
    <property type="entry name" value="HYBRID SIGNAL TRANSDUCTION HISTIDINE KINASE J"/>
    <property type="match status" value="1"/>
</dbReference>
<dbReference type="InterPro" id="IPR005467">
    <property type="entry name" value="His_kinase_dom"/>
</dbReference>
<evidence type="ECO:0000256" key="7">
    <source>
        <dbReference type="ARBA" id="ARBA00022840"/>
    </source>
</evidence>
<evidence type="ECO:0000256" key="6">
    <source>
        <dbReference type="ARBA" id="ARBA00022777"/>
    </source>
</evidence>
<dbReference type="AlphaFoldDB" id="A0A142EQC8"/>
<evidence type="ECO:0000259" key="15">
    <source>
        <dbReference type="PROSITE" id="PS50112"/>
    </source>
</evidence>
<dbReference type="PROSITE" id="PS50110">
    <property type="entry name" value="RESPONSE_REGULATORY"/>
    <property type="match status" value="1"/>
</dbReference>
<feature type="domain" description="PAS" evidence="15">
    <location>
        <begin position="321"/>
        <end position="383"/>
    </location>
</feature>
<evidence type="ECO:0000313" key="17">
    <source>
        <dbReference type="Proteomes" id="UP000073816"/>
    </source>
</evidence>
<keyword evidence="12" id="KW-0812">Transmembrane</keyword>
<dbReference type="SUPFAM" id="SSF55874">
    <property type="entry name" value="ATPase domain of HSP90 chaperone/DNA topoisomerase II/histidine kinase"/>
    <property type="match status" value="1"/>
</dbReference>
<dbReference type="EC" id="2.7.13.3" evidence="2"/>
<dbReference type="PANTHER" id="PTHR45339">
    <property type="entry name" value="HYBRID SIGNAL TRANSDUCTION HISTIDINE KINASE J"/>
    <property type="match status" value="1"/>
</dbReference>